<dbReference type="GO" id="GO:1990281">
    <property type="term" value="C:efflux pump complex"/>
    <property type="evidence" value="ECO:0007669"/>
    <property type="project" value="TreeGrafter"/>
</dbReference>
<keyword evidence="7" id="KW-0998">Cell outer membrane</keyword>
<dbReference type="Proteomes" id="UP000580839">
    <property type="component" value="Unassembled WGS sequence"/>
</dbReference>
<evidence type="ECO:0000256" key="5">
    <source>
        <dbReference type="ARBA" id="ARBA00022692"/>
    </source>
</evidence>
<feature type="chain" id="PRO_5032885737" evidence="10">
    <location>
        <begin position="26"/>
        <end position="455"/>
    </location>
</feature>
<evidence type="ECO:0000256" key="4">
    <source>
        <dbReference type="ARBA" id="ARBA00022452"/>
    </source>
</evidence>
<accession>A0A849SHZ1</accession>
<evidence type="ECO:0000313" key="11">
    <source>
        <dbReference type="EMBL" id="NOT35002.1"/>
    </source>
</evidence>
<dbReference type="PANTHER" id="PTHR30026">
    <property type="entry name" value="OUTER MEMBRANE PROTEIN TOLC"/>
    <property type="match status" value="1"/>
</dbReference>
<reference evidence="11 12" key="1">
    <citation type="submission" date="2020-04" db="EMBL/GenBank/DDBJ databases">
        <title>Metagenomic profiling of ammonia- and methane-oxidizing microorganisms in a Dutch drinking water treatment plant.</title>
        <authorList>
            <person name="Poghosyan L."/>
            <person name="Leucker S."/>
        </authorList>
    </citation>
    <scope>NUCLEOTIDE SEQUENCE [LARGE SCALE GENOMIC DNA]</scope>
    <source>
        <strain evidence="11">S-RSF-IL-03</strain>
    </source>
</reference>
<dbReference type="GO" id="GO:0015288">
    <property type="term" value="F:porin activity"/>
    <property type="evidence" value="ECO:0007669"/>
    <property type="project" value="TreeGrafter"/>
</dbReference>
<evidence type="ECO:0000256" key="7">
    <source>
        <dbReference type="ARBA" id="ARBA00023237"/>
    </source>
</evidence>
<dbReference type="SUPFAM" id="SSF56954">
    <property type="entry name" value="Outer membrane efflux proteins (OEP)"/>
    <property type="match status" value="1"/>
</dbReference>
<dbReference type="InterPro" id="IPR003423">
    <property type="entry name" value="OMP_efflux"/>
</dbReference>
<comment type="caution">
    <text evidence="11">The sequence shown here is derived from an EMBL/GenBank/DDBJ whole genome shotgun (WGS) entry which is preliminary data.</text>
</comment>
<feature type="signal peptide" evidence="10">
    <location>
        <begin position="1"/>
        <end position="25"/>
    </location>
</feature>
<gene>
    <name evidence="11" type="ORF">HOP12_12680</name>
</gene>
<comment type="similarity">
    <text evidence="2">Belongs to the outer membrane factor (OMF) (TC 1.B.17) family.</text>
</comment>
<evidence type="ECO:0000256" key="1">
    <source>
        <dbReference type="ARBA" id="ARBA00004442"/>
    </source>
</evidence>
<dbReference type="GO" id="GO:0015562">
    <property type="term" value="F:efflux transmembrane transporter activity"/>
    <property type="evidence" value="ECO:0007669"/>
    <property type="project" value="InterPro"/>
</dbReference>
<feature type="coiled-coil region" evidence="8">
    <location>
        <begin position="349"/>
        <end position="408"/>
    </location>
</feature>
<name>A0A849SHZ1_UNCEI</name>
<protein>
    <submittedName>
        <fullName evidence="11">TolC family protein</fullName>
    </submittedName>
</protein>
<keyword evidence="3" id="KW-0813">Transport</keyword>
<dbReference type="PANTHER" id="PTHR30026:SF20">
    <property type="entry name" value="OUTER MEMBRANE PROTEIN TOLC"/>
    <property type="match status" value="1"/>
</dbReference>
<evidence type="ECO:0000256" key="6">
    <source>
        <dbReference type="ARBA" id="ARBA00023136"/>
    </source>
</evidence>
<dbReference type="InterPro" id="IPR051906">
    <property type="entry name" value="TolC-like"/>
</dbReference>
<dbReference type="GO" id="GO:0009279">
    <property type="term" value="C:cell outer membrane"/>
    <property type="evidence" value="ECO:0007669"/>
    <property type="project" value="UniProtKB-SubCell"/>
</dbReference>
<dbReference type="AlphaFoldDB" id="A0A849SHZ1"/>
<dbReference type="EMBL" id="JABFRW010000163">
    <property type="protein sequence ID" value="NOT35002.1"/>
    <property type="molecule type" value="Genomic_DNA"/>
</dbReference>
<sequence>MTSLRWWQILASLLTSSALVSSAGAALTVDDAVRLALTQNPQIVSSKAAILDARSGAYSAYSGVLPRISGSVTRYLSATDNQAGGRNVGGTLTQPFTSDFEIHGTNPTLTGSWNLLDLSAWAGVISARRSQSAARHSMQSSRNEVAFATRRQFYEVVKAVRLSLVADSALRLSRDDERRVRALFEVGSVSRNDLLRAQVRTAQSELDSLTRRQSIVGQRILLADQLGIAEERLDEVDTSLVVARRTDELETLVQEAGRARPDLRSAETELAAARANVTSARLDYLPYVNGSASMTFNPTSRSTSTVDPPGAPAIPPGVSSSESESDRETSASIAVSMDLFNGFATQARNASAKARLMRAQESRDQLQRGLRGEVRRSLLAYEAAVAGEQVARRALEAARESLKLAREKYNVGSATILDLIDAQVSHERASADVVSALAAIRVADADLDRVRGRAE</sequence>
<comment type="subcellular location">
    <subcellularLocation>
        <location evidence="1">Cell outer membrane</location>
    </subcellularLocation>
</comment>
<keyword evidence="5" id="KW-0812">Transmembrane</keyword>
<evidence type="ECO:0000313" key="12">
    <source>
        <dbReference type="Proteomes" id="UP000580839"/>
    </source>
</evidence>
<keyword evidence="6" id="KW-0472">Membrane</keyword>
<dbReference type="Pfam" id="PF02321">
    <property type="entry name" value="OEP"/>
    <property type="match status" value="2"/>
</dbReference>
<keyword evidence="10" id="KW-0732">Signal</keyword>
<dbReference type="Gene3D" id="1.20.1600.10">
    <property type="entry name" value="Outer membrane efflux proteins (OEP)"/>
    <property type="match status" value="1"/>
</dbReference>
<keyword evidence="8" id="KW-0175">Coiled coil</keyword>
<evidence type="ECO:0000256" key="2">
    <source>
        <dbReference type="ARBA" id="ARBA00007613"/>
    </source>
</evidence>
<evidence type="ECO:0000256" key="8">
    <source>
        <dbReference type="SAM" id="Coils"/>
    </source>
</evidence>
<feature type="region of interest" description="Disordered" evidence="9">
    <location>
        <begin position="298"/>
        <end position="330"/>
    </location>
</feature>
<evidence type="ECO:0000256" key="10">
    <source>
        <dbReference type="SAM" id="SignalP"/>
    </source>
</evidence>
<proteinExistence type="inferred from homology"/>
<organism evidence="11 12">
    <name type="scientific">Eiseniibacteriota bacterium</name>
    <dbReference type="NCBI Taxonomy" id="2212470"/>
    <lineage>
        <taxon>Bacteria</taxon>
        <taxon>Candidatus Eiseniibacteriota</taxon>
    </lineage>
</organism>
<keyword evidence="4" id="KW-1134">Transmembrane beta strand</keyword>
<evidence type="ECO:0000256" key="9">
    <source>
        <dbReference type="SAM" id="MobiDB-lite"/>
    </source>
</evidence>
<evidence type="ECO:0000256" key="3">
    <source>
        <dbReference type="ARBA" id="ARBA00022448"/>
    </source>
</evidence>